<protein>
    <submittedName>
        <fullName evidence="1">Uncharacterized protein</fullName>
    </submittedName>
</protein>
<accession>X0Y8W2</accession>
<organism evidence="1">
    <name type="scientific">marine sediment metagenome</name>
    <dbReference type="NCBI Taxonomy" id="412755"/>
    <lineage>
        <taxon>unclassified sequences</taxon>
        <taxon>metagenomes</taxon>
        <taxon>ecological metagenomes</taxon>
    </lineage>
</organism>
<dbReference type="AlphaFoldDB" id="X0Y8W2"/>
<gene>
    <name evidence="1" type="ORF">S01H1_76593</name>
</gene>
<proteinExistence type="predicted"/>
<sequence length="100" mass="10602">MGFLAPRYHLLAGPDEITVTGTSKTLTELGIVFDDSILRLTLLSSNLWLVSWANGEPAVAGINNFPGIVGIELNGAEGAFEALRFITNGTEVKVSVVQEG</sequence>
<evidence type="ECO:0000313" key="1">
    <source>
        <dbReference type="EMBL" id="GAG45163.1"/>
    </source>
</evidence>
<name>X0Y8W2_9ZZZZ</name>
<reference evidence="1" key="1">
    <citation type="journal article" date="2014" name="Front. Microbiol.">
        <title>High frequency of phylogenetically diverse reductive dehalogenase-homologous genes in deep subseafloor sedimentary metagenomes.</title>
        <authorList>
            <person name="Kawai M."/>
            <person name="Futagami T."/>
            <person name="Toyoda A."/>
            <person name="Takaki Y."/>
            <person name="Nishi S."/>
            <person name="Hori S."/>
            <person name="Arai W."/>
            <person name="Tsubouchi T."/>
            <person name="Morono Y."/>
            <person name="Uchiyama I."/>
            <person name="Ito T."/>
            <person name="Fujiyama A."/>
            <person name="Inagaki F."/>
            <person name="Takami H."/>
        </authorList>
    </citation>
    <scope>NUCLEOTIDE SEQUENCE</scope>
    <source>
        <strain evidence="1">Expedition CK06-06</strain>
    </source>
</reference>
<comment type="caution">
    <text evidence="1">The sequence shown here is derived from an EMBL/GenBank/DDBJ whole genome shotgun (WGS) entry which is preliminary data.</text>
</comment>
<dbReference type="EMBL" id="BARS01051414">
    <property type="protein sequence ID" value="GAG45163.1"/>
    <property type="molecule type" value="Genomic_DNA"/>
</dbReference>